<name>G0MFQ6_CAEBE</name>
<dbReference type="HOGENOM" id="CLU_044397_2_1_1"/>
<feature type="coiled-coil region" evidence="1">
    <location>
        <begin position="319"/>
        <end position="372"/>
    </location>
</feature>
<dbReference type="PANTHER" id="PTHR21503:SF8">
    <property type="entry name" value="F-BOX ASSOCIATED DOMAIN-CONTAINING PROTEIN-RELATED"/>
    <property type="match status" value="1"/>
</dbReference>
<dbReference type="eggNOG" id="ENOG502RAZH">
    <property type="taxonomic scope" value="Eukaryota"/>
</dbReference>
<dbReference type="AlphaFoldDB" id="G0MFQ6"/>
<dbReference type="InterPro" id="IPR012885">
    <property type="entry name" value="F-box_Sdz-33"/>
</dbReference>
<dbReference type="InParanoid" id="G0MFQ6"/>
<protein>
    <recommendedName>
        <fullName evidence="2">Sdz-33 F-box domain-containing protein</fullName>
    </recommendedName>
</protein>
<sequence>MSKCSDLHEFCKQIMLSLCSRRTEVMISYAKVKCNSIELHINMCSSTLEIESRNHKMYHCGPDQRIKGSNKLAPPVFSRWIDKNFSSFQNCVSILKHLQNMISFKSLILYVNLEFMTAQFFKEILTEPALRDFEFLSLDRGKIDAECLDLVMETAHSNRDLHINYTKVPENYHHKNAFKFYVCGYWDSRWVRVEDLFTLKDSFAVSLGRNKLSSSDVNTFLKFWMENDHDMVQRGILDFRTAGVLQTERLFDGILVLQGRRNHLIAYLVAANPTKQRKHQIMGVVLETNRLRLYSWDKNEPIRFEENVYAESWAPEYKVLQALNQQKELEGKLEEIQNLLETSQDQNMVKKKNEIERDLQNVSQELAGYNLVFRDSVYSYE</sequence>
<dbReference type="Proteomes" id="UP000008068">
    <property type="component" value="Unassembled WGS sequence"/>
</dbReference>
<keyword evidence="4" id="KW-1185">Reference proteome</keyword>
<feature type="domain" description="Sdz-33 F-box" evidence="2">
    <location>
        <begin position="180"/>
        <end position="229"/>
    </location>
</feature>
<gene>
    <name evidence="3" type="ORF">CAEBREN_17187</name>
</gene>
<reference evidence="4" key="1">
    <citation type="submission" date="2011-07" db="EMBL/GenBank/DDBJ databases">
        <authorList>
            <consortium name="Caenorhabditis brenneri Sequencing and Analysis Consortium"/>
            <person name="Wilson R.K."/>
        </authorList>
    </citation>
    <scope>NUCLEOTIDE SEQUENCE [LARGE SCALE GENOMIC DNA]</scope>
    <source>
        <strain evidence="4">PB2801</strain>
    </source>
</reference>
<dbReference type="Pfam" id="PF07735">
    <property type="entry name" value="FBA_2"/>
    <property type="match status" value="1"/>
</dbReference>
<keyword evidence="1" id="KW-0175">Coiled coil</keyword>
<accession>G0MFQ6</accession>
<proteinExistence type="predicted"/>
<evidence type="ECO:0000259" key="2">
    <source>
        <dbReference type="Pfam" id="PF07735"/>
    </source>
</evidence>
<evidence type="ECO:0000313" key="3">
    <source>
        <dbReference type="EMBL" id="EGT54414.1"/>
    </source>
</evidence>
<evidence type="ECO:0000313" key="4">
    <source>
        <dbReference type="Proteomes" id="UP000008068"/>
    </source>
</evidence>
<organism evidence="4">
    <name type="scientific">Caenorhabditis brenneri</name>
    <name type="common">Nematode worm</name>
    <dbReference type="NCBI Taxonomy" id="135651"/>
    <lineage>
        <taxon>Eukaryota</taxon>
        <taxon>Metazoa</taxon>
        <taxon>Ecdysozoa</taxon>
        <taxon>Nematoda</taxon>
        <taxon>Chromadorea</taxon>
        <taxon>Rhabditida</taxon>
        <taxon>Rhabditina</taxon>
        <taxon>Rhabditomorpha</taxon>
        <taxon>Rhabditoidea</taxon>
        <taxon>Rhabditidae</taxon>
        <taxon>Peloderinae</taxon>
        <taxon>Caenorhabditis</taxon>
    </lineage>
</organism>
<evidence type="ECO:0000256" key="1">
    <source>
        <dbReference type="SAM" id="Coils"/>
    </source>
</evidence>
<dbReference type="PANTHER" id="PTHR21503">
    <property type="entry name" value="F-BOX-CONTAINING HYPOTHETICAL PROTEIN C.ELEGANS"/>
    <property type="match status" value="1"/>
</dbReference>
<dbReference type="EMBL" id="GL379792">
    <property type="protein sequence ID" value="EGT54414.1"/>
    <property type="molecule type" value="Genomic_DNA"/>
</dbReference>